<comment type="subcellular location">
    <subcellularLocation>
        <location evidence="1">Membrane</location>
        <topology evidence="1">Multi-pass membrane protein</topology>
    </subcellularLocation>
</comment>
<name>A0A9P6G6W6_9PLEO</name>
<keyword evidence="2 5" id="KW-0812">Transmembrane</keyword>
<sequence length="352" mass="38688">MGFAYLVARKLFDHNDDKKSTDDGCPADPTSVPANQMKPVVGLLMFHDFATILAGACNLAALLIISVAIVRHATNFANPIQQRQVIRILMLEGVGEYLVESLDFGCSIAISSFLLLLCDYVLSNSGGFDELFGQGASKRTWYMVLQYFPVSIVVWLATANSLAVGTYCGASNKPRFAHIWLQVIKIVSTTFAVLACFRFYKIKQDRLAPHKVILKLLAFKGIIGLNALQMFIIGILVGNGTIKPAEHMTYHDIKTALPSLILMCEMPLFALLLVFAFPVGVYKAEGCNPAAGPLSAMAQAFNITDLMSCFVRGPMRLLREQQWGIQRAQSFPLSAQGRYDAPPHKFSAPPYV</sequence>
<dbReference type="InterPro" id="IPR005178">
    <property type="entry name" value="Ostalpha/TMEM184C"/>
</dbReference>
<keyword evidence="3 5" id="KW-1133">Transmembrane helix</keyword>
<evidence type="ECO:0000256" key="1">
    <source>
        <dbReference type="ARBA" id="ARBA00004141"/>
    </source>
</evidence>
<gene>
    <name evidence="6" type="ORF">PMIN01_13234</name>
</gene>
<feature type="transmembrane region" description="Helical" evidence="5">
    <location>
        <begin position="179"/>
        <end position="200"/>
    </location>
</feature>
<feature type="transmembrane region" description="Helical" evidence="5">
    <location>
        <begin position="49"/>
        <end position="70"/>
    </location>
</feature>
<feature type="transmembrane region" description="Helical" evidence="5">
    <location>
        <begin position="212"/>
        <end position="237"/>
    </location>
</feature>
<dbReference type="PANTHER" id="PTHR23423">
    <property type="entry name" value="ORGANIC SOLUTE TRANSPORTER-RELATED"/>
    <property type="match status" value="1"/>
</dbReference>
<evidence type="ECO:0000256" key="2">
    <source>
        <dbReference type="ARBA" id="ARBA00022692"/>
    </source>
</evidence>
<reference evidence="6" key="1">
    <citation type="journal article" date="2020" name="Mol. Plant Microbe Interact.">
        <title>Genome Sequence of the Biocontrol Agent Coniothyrium minitans strain Conio (IMI 134523).</title>
        <authorList>
            <person name="Patel D."/>
            <person name="Shittu T.A."/>
            <person name="Baroncelli R."/>
            <person name="Muthumeenakshi S."/>
            <person name="Osborne T.H."/>
            <person name="Janganan T.K."/>
            <person name="Sreenivasaprasad S."/>
        </authorList>
    </citation>
    <scope>NUCLEOTIDE SEQUENCE</scope>
    <source>
        <strain evidence="6">Conio</strain>
    </source>
</reference>
<keyword evidence="4 5" id="KW-0472">Membrane</keyword>
<proteinExistence type="predicted"/>
<feature type="transmembrane region" description="Helical" evidence="5">
    <location>
        <begin position="147"/>
        <end position="167"/>
    </location>
</feature>
<dbReference type="SMART" id="SM01417">
    <property type="entry name" value="Solute_trans_a"/>
    <property type="match status" value="1"/>
</dbReference>
<feature type="transmembrane region" description="Helical" evidence="5">
    <location>
        <begin position="257"/>
        <end position="277"/>
    </location>
</feature>
<evidence type="ECO:0000256" key="4">
    <source>
        <dbReference type="ARBA" id="ARBA00023136"/>
    </source>
</evidence>
<organism evidence="6 7">
    <name type="scientific">Paraphaeosphaeria minitans</name>
    <dbReference type="NCBI Taxonomy" id="565426"/>
    <lineage>
        <taxon>Eukaryota</taxon>
        <taxon>Fungi</taxon>
        <taxon>Dikarya</taxon>
        <taxon>Ascomycota</taxon>
        <taxon>Pezizomycotina</taxon>
        <taxon>Dothideomycetes</taxon>
        <taxon>Pleosporomycetidae</taxon>
        <taxon>Pleosporales</taxon>
        <taxon>Massarineae</taxon>
        <taxon>Didymosphaeriaceae</taxon>
        <taxon>Paraphaeosphaeria</taxon>
    </lineage>
</organism>
<evidence type="ECO:0000256" key="5">
    <source>
        <dbReference type="SAM" id="Phobius"/>
    </source>
</evidence>
<dbReference type="Pfam" id="PF03619">
    <property type="entry name" value="Solute_trans_a"/>
    <property type="match status" value="2"/>
</dbReference>
<evidence type="ECO:0000313" key="6">
    <source>
        <dbReference type="EMBL" id="KAF9728854.1"/>
    </source>
</evidence>
<dbReference type="EMBL" id="WJXW01000018">
    <property type="protein sequence ID" value="KAF9728854.1"/>
    <property type="molecule type" value="Genomic_DNA"/>
</dbReference>
<keyword evidence="7" id="KW-1185">Reference proteome</keyword>
<evidence type="ECO:0000313" key="7">
    <source>
        <dbReference type="Proteomes" id="UP000756921"/>
    </source>
</evidence>
<comment type="caution">
    <text evidence="6">The sequence shown here is derived from an EMBL/GenBank/DDBJ whole genome shotgun (WGS) entry which is preliminary data.</text>
</comment>
<dbReference type="GO" id="GO:0016020">
    <property type="term" value="C:membrane"/>
    <property type="evidence" value="ECO:0007669"/>
    <property type="project" value="UniProtKB-SubCell"/>
</dbReference>
<dbReference type="OrthoDB" id="5348404at2759"/>
<evidence type="ECO:0000256" key="3">
    <source>
        <dbReference type="ARBA" id="ARBA00022989"/>
    </source>
</evidence>
<accession>A0A9P6G6W6</accession>
<dbReference type="AlphaFoldDB" id="A0A9P6G6W6"/>
<protein>
    <submittedName>
        <fullName evidence="6">Duf300 domain-containing protein</fullName>
    </submittedName>
</protein>
<dbReference type="Proteomes" id="UP000756921">
    <property type="component" value="Unassembled WGS sequence"/>
</dbReference>